<evidence type="ECO:0000256" key="4">
    <source>
        <dbReference type="ARBA" id="ARBA00023157"/>
    </source>
</evidence>
<dbReference type="PANTHER" id="PTHR13887:SF14">
    <property type="entry name" value="DISULFIDE BOND FORMATION PROTEIN D"/>
    <property type="match status" value="1"/>
</dbReference>
<dbReference type="InterPro" id="IPR012336">
    <property type="entry name" value="Thioredoxin-like_fold"/>
</dbReference>
<feature type="region of interest" description="Disordered" evidence="6">
    <location>
        <begin position="18"/>
        <end position="50"/>
    </location>
</feature>
<keyword evidence="3" id="KW-0560">Oxidoreductase</keyword>
<dbReference type="EMBL" id="CP011125">
    <property type="protein sequence ID" value="AKF06338.1"/>
    <property type="molecule type" value="Genomic_DNA"/>
</dbReference>
<dbReference type="Pfam" id="PF13462">
    <property type="entry name" value="Thioredoxin_4"/>
    <property type="match status" value="1"/>
</dbReference>
<dbReference type="Gene3D" id="3.40.30.10">
    <property type="entry name" value="Glutaredoxin"/>
    <property type="match status" value="1"/>
</dbReference>
<evidence type="ECO:0000313" key="8">
    <source>
        <dbReference type="EMBL" id="AKF06338.1"/>
    </source>
</evidence>
<dbReference type="RefSeq" id="WP_053233520.1">
    <property type="nucleotide sequence ID" value="NZ_CP011125.1"/>
</dbReference>
<evidence type="ECO:0000256" key="2">
    <source>
        <dbReference type="ARBA" id="ARBA00022729"/>
    </source>
</evidence>
<evidence type="ECO:0000256" key="6">
    <source>
        <dbReference type="SAM" id="MobiDB-lite"/>
    </source>
</evidence>
<comment type="similarity">
    <text evidence="1">Belongs to the thioredoxin family. DsbA subfamily.</text>
</comment>
<dbReference type="SUPFAM" id="SSF52833">
    <property type="entry name" value="Thioredoxin-like"/>
    <property type="match status" value="1"/>
</dbReference>
<keyword evidence="9" id="KW-1185">Reference proteome</keyword>
<dbReference type="PROSITE" id="PS51352">
    <property type="entry name" value="THIOREDOXIN_2"/>
    <property type="match status" value="1"/>
</dbReference>
<keyword evidence="4" id="KW-1015">Disulfide bond</keyword>
<evidence type="ECO:0000256" key="3">
    <source>
        <dbReference type="ARBA" id="ARBA00023002"/>
    </source>
</evidence>
<evidence type="ECO:0000259" key="7">
    <source>
        <dbReference type="PROSITE" id="PS51352"/>
    </source>
</evidence>
<keyword evidence="5" id="KW-0676">Redox-active center</keyword>
<dbReference type="PANTHER" id="PTHR13887">
    <property type="entry name" value="GLUTATHIONE S-TRANSFERASE KAPPA"/>
    <property type="match status" value="1"/>
</dbReference>
<dbReference type="GO" id="GO:0016491">
    <property type="term" value="F:oxidoreductase activity"/>
    <property type="evidence" value="ECO:0007669"/>
    <property type="project" value="UniProtKB-KW"/>
</dbReference>
<evidence type="ECO:0000256" key="1">
    <source>
        <dbReference type="ARBA" id="ARBA00005791"/>
    </source>
</evidence>
<sequence length="300" mass="32947">MGLVCALALLSIGASCSGARNGETSGEGSGSGSGEAQQQGGSRAPSGPRVERLEAVDLGDLTAAERRVWVDLVNALLSPCGEPVSVARCADEGRACRTCVPAARYVSRLIAEGYERSEIEELYELRYGRDTAVEVQSEGFPMRGAPMAPVTIVEFSDFECPYCGRAHPLLAELLRDFEGQVKVVFRNYPLSGHPRAMPAARAAVAAGQQGKFWEMADLLFEHQRALEDEDLERYAQQLGLDMERFHADLHSPETQAAIERDREEGRRLNVEGTPTFFVNGRRFREPPTSLPAYVREELDQ</sequence>
<feature type="region of interest" description="Disordered" evidence="6">
    <location>
        <begin position="279"/>
        <end position="300"/>
    </location>
</feature>
<dbReference type="Proteomes" id="UP000034883">
    <property type="component" value="Chromosome"/>
</dbReference>
<accession>A0A0F6YIZ6</accession>
<reference evidence="8 9" key="1">
    <citation type="submission" date="2015-03" db="EMBL/GenBank/DDBJ databases">
        <title>Genome assembly of Sandaracinus amylolyticus DSM 53668.</title>
        <authorList>
            <person name="Sharma G."/>
            <person name="Subramanian S."/>
        </authorList>
    </citation>
    <scope>NUCLEOTIDE SEQUENCE [LARGE SCALE GENOMIC DNA]</scope>
    <source>
        <strain evidence="8 9">DSM 53668</strain>
    </source>
</reference>
<dbReference type="InterPro" id="IPR036249">
    <property type="entry name" value="Thioredoxin-like_sf"/>
</dbReference>
<protein>
    <submittedName>
        <fullName evidence="8">Na+/H+ antiporter NhaA type</fullName>
    </submittedName>
</protein>
<evidence type="ECO:0000256" key="5">
    <source>
        <dbReference type="ARBA" id="ARBA00023284"/>
    </source>
</evidence>
<keyword evidence="2" id="KW-0732">Signal</keyword>
<gene>
    <name evidence="8" type="ORF">DB32_003487</name>
</gene>
<dbReference type="AlphaFoldDB" id="A0A0F6YIZ6"/>
<feature type="domain" description="Thioredoxin" evidence="7">
    <location>
        <begin position="126"/>
        <end position="300"/>
    </location>
</feature>
<dbReference type="STRING" id="927083.DB32_003487"/>
<evidence type="ECO:0000313" key="9">
    <source>
        <dbReference type="Proteomes" id="UP000034883"/>
    </source>
</evidence>
<dbReference type="InterPro" id="IPR013766">
    <property type="entry name" value="Thioredoxin_domain"/>
</dbReference>
<proteinExistence type="inferred from homology"/>
<dbReference type="KEGG" id="samy:DB32_003487"/>
<name>A0A0F6YIZ6_9BACT</name>
<organism evidence="8 9">
    <name type="scientific">Sandaracinus amylolyticus</name>
    <dbReference type="NCBI Taxonomy" id="927083"/>
    <lineage>
        <taxon>Bacteria</taxon>
        <taxon>Pseudomonadati</taxon>
        <taxon>Myxococcota</taxon>
        <taxon>Polyangia</taxon>
        <taxon>Polyangiales</taxon>
        <taxon>Sandaracinaceae</taxon>
        <taxon>Sandaracinus</taxon>
    </lineage>
</organism>